<dbReference type="EMBL" id="AP027081">
    <property type="protein sequence ID" value="BDU76243.1"/>
    <property type="molecule type" value="Genomic_DNA"/>
</dbReference>
<dbReference type="RefSeq" id="WP_316411274.1">
    <property type="nucleotide sequence ID" value="NZ_AP027081.1"/>
</dbReference>
<accession>A0AA48H5B3</accession>
<dbReference type="KEGG" id="msea:METESE_12010"/>
<keyword evidence="3" id="KW-1185">Reference proteome</keyword>
<evidence type="ECO:0000256" key="1">
    <source>
        <dbReference type="SAM" id="MobiDB-lite"/>
    </source>
</evidence>
<evidence type="ECO:0000313" key="3">
    <source>
        <dbReference type="Proteomes" id="UP001228113"/>
    </source>
</evidence>
<organism evidence="2 3">
    <name type="scientific">Mesoterricola sediminis</name>
    <dbReference type="NCBI Taxonomy" id="2927980"/>
    <lineage>
        <taxon>Bacteria</taxon>
        <taxon>Pseudomonadati</taxon>
        <taxon>Acidobacteriota</taxon>
        <taxon>Holophagae</taxon>
        <taxon>Holophagales</taxon>
        <taxon>Holophagaceae</taxon>
        <taxon>Mesoterricola</taxon>
    </lineage>
</organism>
<protein>
    <submittedName>
        <fullName evidence="2">Uncharacterized protein</fullName>
    </submittedName>
</protein>
<proteinExistence type="predicted"/>
<name>A0AA48H5B3_9BACT</name>
<dbReference type="Proteomes" id="UP001228113">
    <property type="component" value="Chromosome"/>
</dbReference>
<gene>
    <name evidence="2" type="ORF">METESE_12010</name>
</gene>
<sequence length="104" mass="11197">MNPIEKLKALEANARPGPWHPSKSPYTESTSWLVYRPDPAGGTTAHTRKADADLTAALRNLAPEILAVLEVGSLWNHSRATGNELVRAIDAFEAKAAALLEAQP</sequence>
<dbReference type="AlphaFoldDB" id="A0AA48H5B3"/>
<feature type="region of interest" description="Disordered" evidence="1">
    <location>
        <begin position="1"/>
        <end position="29"/>
    </location>
</feature>
<reference evidence="2" key="1">
    <citation type="journal article" date="2023" name="Int. J. Syst. Evol. Microbiol.">
        <title>Mesoterricola silvestris gen. nov., sp. nov., Mesoterricola sediminis sp. nov., Geothrix oryzae sp. nov., Geothrix edaphica sp. nov., Geothrix rubra sp. nov., and Geothrix limicola sp. nov., six novel members of Acidobacteriota isolated from soils.</title>
        <authorList>
            <person name="Itoh H."/>
            <person name="Sugisawa Y."/>
            <person name="Mise K."/>
            <person name="Xu Z."/>
            <person name="Kuniyasu M."/>
            <person name="Ushijima N."/>
            <person name="Kawano K."/>
            <person name="Kobayashi E."/>
            <person name="Shiratori Y."/>
            <person name="Masuda Y."/>
            <person name="Senoo K."/>
        </authorList>
    </citation>
    <scope>NUCLEOTIDE SEQUENCE</scope>
    <source>
        <strain evidence="2">W786</strain>
    </source>
</reference>
<evidence type="ECO:0000313" key="2">
    <source>
        <dbReference type="EMBL" id="BDU76243.1"/>
    </source>
</evidence>